<comment type="caution">
    <text evidence="2">The sequence shown here is derived from an EMBL/GenBank/DDBJ whole genome shotgun (WGS) entry which is preliminary data.</text>
</comment>
<accession>X1EQ45</accession>
<feature type="non-terminal residue" evidence="2">
    <location>
        <position position="1"/>
    </location>
</feature>
<feature type="transmembrane region" description="Helical" evidence="1">
    <location>
        <begin position="68"/>
        <end position="87"/>
    </location>
</feature>
<keyword evidence="1" id="KW-0472">Membrane</keyword>
<keyword evidence="1" id="KW-0812">Transmembrane</keyword>
<organism evidence="2">
    <name type="scientific">marine sediment metagenome</name>
    <dbReference type="NCBI Taxonomy" id="412755"/>
    <lineage>
        <taxon>unclassified sequences</taxon>
        <taxon>metagenomes</taxon>
        <taxon>ecological metagenomes</taxon>
    </lineage>
</organism>
<feature type="transmembrane region" description="Helical" evidence="1">
    <location>
        <begin position="108"/>
        <end position="126"/>
    </location>
</feature>
<keyword evidence="1" id="KW-1133">Transmembrane helix</keyword>
<feature type="transmembrane region" description="Helical" evidence="1">
    <location>
        <begin position="21"/>
        <end position="48"/>
    </location>
</feature>
<dbReference type="AlphaFoldDB" id="X1EQ45"/>
<evidence type="ECO:0000313" key="2">
    <source>
        <dbReference type="EMBL" id="GAH19234.1"/>
    </source>
</evidence>
<protein>
    <recommendedName>
        <fullName evidence="3">Cytochrome C biogenesis protein transmembrane domain-containing protein</fullName>
    </recommendedName>
</protein>
<gene>
    <name evidence="2" type="ORF">S03H2_06624</name>
</gene>
<dbReference type="EMBL" id="BARU01002931">
    <property type="protein sequence ID" value="GAH19234.1"/>
    <property type="molecule type" value="Genomic_DNA"/>
</dbReference>
<proteinExistence type="predicted"/>
<evidence type="ECO:0008006" key="3">
    <source>
        <dbReference type="Google" id="ProtNLM"/>
    </source>
</evidence>
<sequence>SATSHVLKREIHKTIRKGSKARAFFISAFLVGLVVSILEFACTGQVYLPTITYILTIPNLKFKGYFFLILYNLMFILPLIIIFILYYMGASSKKIENFLRSNVAKVKLITGLFFLILSVFLIINIIL</sequence>
<name>X1EQ45_9ZZZZ</name>
<reference evidence="2" key="1">
    <citation type="journal article" date="2014" name="Front. Microbiol.">
        <title>High frequency of phylogenetically diverse reductive dehalogenase-homologous genes in deep subseafloor sedimentary metagenomes.</title>
        <authorList>
            <person name="Kawai M."/>
            <person name="Futagami T."/>
            <person name="Toyoda A."/>
            <person name="Takaki Y."/>
            <person name="Nishi S."/>
            <person name="Hori S."/>
            <person name="Arai W."/>
            <person name="Tsubouchi T."/>
            <person name="Morono Y."/>
            <person name="Uchiyama I."/>
            <person name="Ito T."/>
            <person name="Fujiyama A."/>
            <person name="Inagaki F."/>
            <person name="Takami H."/>
        </authorList>
    </citation>
    <scope>NUCLEOTIDE SEQUENCE</scope>
    <source>
        <strain evidence="2">Expedition CK06-06</strain>
    </source>
</reference>
<evidence type="ECO:0000256" key="1">
    <source>
        <dbReference type="SAM" id="Phobius"/>
    </source>
</evidence>